<dbReference type="GO" id="GO:0005886">
    <property type="term" value="C:plasma membrane"/>
    <property type="evidence" value="ECO:0007669"/>
    <property type="project" value="UniProtKB-SubCell"/>
</dbReference>
<dbReference type="Proteomes" id="UP000460298">
    <property type="component" value="Unassembled WGS sequence"/>
</dbReference>
<feature type="transmembrane region" description="Helical" evidence="7">
    <location>
        <begin position="56"/>
        <end position="75"/>
    </location>
</feature>
<accession>A0A833H2T4</accession>
<comment type="subcellular location">
    <subcellularLocation>
        <location evidence="1">Cell membrane</location>
        <topology evidence="1">Multi-pass membrane protein</topology>
    </subcellularLocation>
</comment>
<keyword evidence="3" id="KW-1003">Cell membrane</keyword>
<evidence type="ECO:0000256" key="1">
    <source>
        <dbReference type="ARBA" id="ARBA00004651"/>
    </source>
</evidence>
<name>A0A833H2T4_9LEPT</name>
<feature type="transmembrane region" description="Helical" evidence="7">
    <location>
        <begin position="15"/>
        <end position="35"/>
    </location>
</feature>
<evidence type="ECO:0000256" key="7">
    <source>
        <dbReference type="SAM" id="Phobius"/>
    </source>
</evidence>
<evidence type="ECO:0000256" key="4">
    <source>
        <dbReference type="ARBA" id="ARBA00022692"/>
    </source>
</evidence>
<comment type="similarity">
    <text evidence="2">Belongs to the UPF0719 family.</text>
</comment>
<evidence type="ECO:0000256" key="3">
    <source>
        <dbReference type="ARBA" id="ARBA00022475"/>
    </source>
</evidence>
<dbReference type="AlphaFoldDB" id="A0A833H2T4"/>
<dbReference type="InterPro" id="IPR007140">
    <property type="entry name" value="DUF350"/>
</dbReference>
<evidence type="ECO:0000313" key="9">
    <source>
        <dbReference type="Proteomes" id="UP000460298"/>
    </source>
</evidence>
<dbReference type="EMBL" id="WBUI01000006">
    <property type="protein sequence ID" value="KAB2933367.1"/>
    <property type="molecule type" value="Genomic_DNA"/>
</dbReference>
<sequence length="140" mass="15277">MESNILGILAPLLDFVLYFGTALLLLLLFCSIYAVSTPYPEMQLIRQGQVAPVLSYAGAVLGFVLPLSSVIVHSVSLLDMWIWAFIALIVQLAVFQAFRFFFSDLMRQIPEDRVAAGATLGLFHFAVGLINAASMSYGGN</sequence>
<proteinExistence type="inferred from homology"/>
<evidence type="ECO:0000256" key="5">
    <source>
        <dbReference type="ARBA" id="ARBA00022989"/>
    </source>
</evidence>
<keyword evidence="4 7" id="KW-0812">Transmembrane</keyword>
<gene>
    <name evidence="8" type="ORF">F9K24_08435</name>
</gene>
<organism evidence="8 9">
    <name type="scientific">Leptonema illini</name>
    <dbReference type="NCBI Taxonomy" id="183"/>
    <lineage>
        <taxon>Bacteria</taxon>
        <taxon>Pseudomonadati</taxon>
        <taxon>Spirochaetota</taxon>
        <taxon>Spirochaetia</taxon>
        <taxon>Leptospirales</taxon>
        <taxon>Leptospiraceae</taxon>
        <taxon>Leptonema</taxon>
    </lineage>
</organism>
<keyword evidence="5 7" id="KW-1133">Transmembrane helix</keyword>
<comment type="caution">
    <text evidence="8">The sequence shown here is derived from an EMBL/GenBank/DDBJ whole genome shotgun (WGS) entry which is preliminary data.</text>
</comment>
<dbReference type="PANTHER" id="PTHR40043:SF1">
    <property type="entry name" value="UPF0719 INNER MEMBRANE PROTEIN YJFL"/>
    <property type="match status" value="1"/>
</dbReference>
<dbReference type="Pfam" id="PF03994">
    <property type="entry name" value="DUF350"/>
    <property type="match status" value="1"/>
</dbReference>
<evidence type="ECO:0000256" key="2">
    <source>
        <dbReference type="ARBA" id="ARBA00005779"/>
    </source>
</evidence>
<feature type="transmembrane region" description="Helical" evidence="7">
    <location>
        <begin position="81"/>
        <end position="102"/>
    </location>
</feature>
<evidence type="ECO:0000256" key="6">
    <source>
        <dbReference type="ARBA" id="ARBA00023136"/>
    </source>
</evidence>
<dbReference type="PANTHER" id="PTHR40043">
    <property type="entry name" value="UPF0719 INNER MEMBRANE PROTEIN YJFL"/>
    <property type="match status" value="1"/>
</dbReference>
<feature type="transmembrane region" description="Helical" evidence="7">
    <location>
        <begin position="114"/>
        <end position="137"/>
    </location>
</feature>
<protein>
    <submittedName>
        <fullName evidence="8">DUF350 domain-containing protein</fullName>
    </submittedName>
</protein>
<reference evidence="8 9" key="1">
    <citation type="submission" date="2019-10" db="EMBL/GenBank/DDBJ databases">
        <title>Extracellular Electron Transfer in a Candidatus Methanoperedens spp. Enrichment Culture.</title>
        <authorList>
            <person name="Berger S."/>
            <person name="Rangel Shaw D."/>
            <person name="Berben T."/>
            <person name="In 'T Zandt M."/>
            <person name="Frank J."/>
            <person name="Reimann J."/>
            <person name="Jetten M.S.M."/>
            <person name="Welte C.U."/>
        </authorList>
    </citation>
    <scope>NUCLEOTIDE SEQUENCE [LARGE SCALE GENOMIC DNA]</scope>
    <source>
        <strain evidence="8">SB12</strain>
    </source>
</reference>
<evidence type="ECO:0000313" key="8">
    <source>
        <dbReference type="EMBL" id="KAB2933367.1"/>
    </source>
</evidence>
<keyword evidence="6 7" id="KW-0472">Membrane</keyword>